<evidence type="ECO:0000313" key="1">
    <source>
        <dbReference type="EMBL" id="AAI06409.1"/>
    </source>
</evidence>
<name>Q3KQ31_XENLA</name>
<protein>
    <submittedName>
        <fullName evidence="1">LOC733344 protein</fullName>
    </submittedName>
</protein>
<sequence length="338" mass="37594">ADKQGTLSLQPHPTLQGLLCLRVRLAVVFNLLLTVPRRSGGGDLAMATKKPTDGGLGRLGSVKSITSIRTTLLYDLASKTTPNCEVGLLSLKHLMQLLPEYVHLEGNTLICNNQHGGFNLFSNGTISIDGESFHINNYIQRKVELNSHFDYKDYRESILSKPMLFLINAKKINNSSASEKTFALIVNTRHPKIKAQFEGGMNNVISSVFGENYQLQFDLKNMVTQYLASQKFVLTEKDGLSFCFTFKVDVFLDIFHLLGLSKKTCQVNSNITSLHCTKPEKQETVKMILAKMSSPLIKLGGSTDRRPSLYSLNVCDEDPFEVCTDNFHETSPVSPLTP</sequence>
<reference evidence="1" key="1">
    <citation type="submission" date="2005-10" db="EMBL/GenBank/DDBJ databases">
        <authorList>
            <consortium name="NIH - Xenopus Gene Collection (XGC) project"/>
        </authorList>
    </citation>
    <scope>NUCLEOTIDE SEQUENCE [LARGE SCALE MRNA]</scope>
    <source>
        <tissue evidence="1">Embryo</tissue>
    </source>
</reference>
<organism evidence="1">
    <name type="scientific">Xenopus laevis</name>
    <name type="common">African clawed frog</name>
    <dbReference type="NCBI Taxonomy" id="8355"/>
    <lineage>
        <taxon>Eukaryota</taxon>
        <taxon>Metazoa</taxon>
        <taxon>Chordata</taxon>
        <taxon>Craniata</taxon>
        <taxon>Vertebrata</taxon>
        <taxon>Euteleostomi</taxon>
        <taxon>Amphibia</taxon>
        <taxon>Batrachia</taxon>
        <taxon>Anura</taxon>
        <taxon>Pipoidea</taxon>
        <taxon>Pipidae</taxon>
        <taxon>Xenopodinae</taxon>
        <taxon>Xenopus</taxon>
        <taxon>Xenopus</taxon>
    </lineage>
</organism>
<gene>
    <name evidence="1" type="primary">LOC733344</name>
</gene>
<accession>Q3KQ31</accession>
<proteinExistence type="evidence at transcript level"/>
<dbReference type="EMBL" id="BC106408">
    <property type="protein sequence ID" value="AAI06409.1"/>
    <property type="molecule type" value="mRNA"/>
</dbReference>
<feature type="non-terminal residue" evidence="1">
    <location>
        <position position="1"/>
    </location>
</feature>
<dbReference type="AlphaFoldDB" id="Q3KQ31"/>